<dbReference type="NCBIfam" id="TIGR00753">
    <property type="entry name" value="undec_PP_bacA"/>
    <property type="match status" value="1"/>
</dbReference>
<dbReference type="GO" id="GO:0008360">
    <property type="term" value="P:regulation of cell shape"/>
    <property type="evidence" value="ECO:0007669"/>
    <property type="project" value="UniProtKB-KW"/>
</dbReference>
<dbReference type="OrthoDB" id="9808289at2"/>
<feature type="transmembrane region" description="Helical" evidence="14">
    <location>
        <begin position="180"/>
        <end position="198"/>
    </location>
</feature>
<dbReference type="NCBIfam" id="NF001389">
    <property type="entry name" value="PRK00281.1-2"/>
    <property type="match status" value="1"/>
</dbReference>
<dbReference type="InterPro" id="IPR003824">
    <property type="entry name" value="UppP"/>
</dbReference>
<dbReference type="GO" id="GO:0071555">
    <property type="term" value="P:cell wall organization"/>
    <property type="evidence" value="ECO:0007669"/>
    <property type="project" value="UniProtKB-KW"/>
</dbReference>
<keyword evidence="8 14" id="KW-1133">Transmembrane helix</keyword>
<evidence type="ECO:0000256" key="4">
    <source>
        <dbReference type="ARBA" id="ARBA00021581"/>
    </source>
</evidence>
<evidence type="ECO:0000256" key="9">
    <source>
        <dbReference type="ARBA" id="ARBA00023136"/>
    </source>
</evidence>
<comment type="caution">
    <text evidence="15">The sequence shown here is derived from an EMBL/GenBank/DDBJ whole genome shotgun (WGS) entry which is preliminary data.</text>
</comment>
<dbReference type="EMBL" id="BFBR01000004">
    <property type="protein sequence ID" value="GBF58019.1"/>
    <property type="molecule type" value="Genomic_DNA"/>
</dbReference>
<keyword evidence="7 14" id="KW-0378">Hydrolase</keyword>
<evidence type="ECO:0000256" key="5">
    <source>
        <dbReference type="ARBA" id="ARBA00022475"/>
    </source>
</evidence>
<dbReference type="EC" id="3.6.1.27" evidence="3 14"/>
<keyword evidence="9 14" id="KW-0472">Membrane</keyword>
<dbReference type="GO" id="GO:0046677">
    <property type="term" value="P:response to antibiotic"/>
    <property type="evidence" value="ECO:0007669"/>
    <property type="project" value="UniProtKB-UniRule"/>
</dbReference>
<feature type="transmembrane region" description="Helical" evidence="14">
    <location>
        <begin position="218"/>
        <end position="237"/>
    </location>
</feature>
<comment type="miscellaneous">
    <text evidence="14">Bacitracin is thought to be involved in the inhibition of peptidoglycan synthesis by sequestering undecaprenyl diphosphate, thereby reducing the pool of lipid carrier available.</text>
</comment>
<keyword evidence="14" id="KW-0133">Cell shape</keyword>
<evidence type="ECO:0000313" key="16">
    <source>
        <dbReference type="Proteomes" id="UP000245086"/>
    </source>
</evidence>
<dbReference type="GO" id="GO:0009252">
    <property type="term" value="P:peptidoglycan biosynthetic process"/>
    <property type="evidence" value="ECO:0007669"/>
    <property type="project" value="UniProtKB-KW"/>
</dbReference>
<keyword evidence="14" id="KW-0961">Cell wall biogenesis/degradation</keyword>
<dbReference type="Pfam" id="PF02673">
    <property type="entry name" value="BacA"/>
    <property type="match status" value="1"/>
</dbReference>
<feature type="transmembrane region" description="Helical" evidence="14">
    <location>
        <begin position="47"/>
        <end position="67"/>
    </location>
</feature>
<dbReference type="AlphaFoldDB" id="A0A2P2EAF6"/>
<keyword evidence="14" id="KW-0573">Peptidoglycan synthesis</keyword>
<dbReference type="GO" id="GO:0005886">
    <property type="term" value="C:plasma membrane"/>
    <property type="evidence" value="ECO:0007669"/>
    <property type="project" value="UniProtKB-SubCell"/>
</dbReference>
<feature type="transmembrane region" description="Helical" evidence="14">
    <location>
        <begin position="104"/>
        <end position="125"/>
    </location>
</feature>
<accession>A0A2P2EAF6</accession>
<evidence type="ECO:0000256" key="7">
    <source>
        <dbReference type="ARBA" id="ARBA00022801"/>
    </source>
</evidence>
<feature type="transmembrane region" description="Helical" evidence="14">
    <location>
        <begin position="79"/>
        <end position="98"/>
    </location>
</feature>
<dbReference type="RefSeq" id="WP_108984867.1">
    <property type="nucleotide sequence ID" value="NZ_BFBR01000004.1"/>
</dbReference>
<name>A0A2P2EAF6_9PROT</name>
<comment type="function">
    <text evidence="14">Catalyzes the dephosphorylation of undecaprenyl diphosphate (UPP). Confers resistance to bacitracin.</text>
</comment>
<evidence type="ECO:0000256" key="1">
    <source>
        <dbReference type="ARBA" id="ARBA00004651"/>
    </source>
</evidence>
<evidence type="ECO:0000256" key="14">
    <source>
        <dbReference type="HAMAP-Rule" id="MF_01006"/>
    </source>
</evidence>
<dbReference type="GO" id="GO:0050380">
    <property type="term" value="F:undecaprenyl-diphosphatase activity"/>
    <property type="evidence" value="ECO:0007669"/>
    <property type="project" value="UniProtKB-UniRule"/>
</dbReference>
<proteinExistence type="inferred from homology"/>
<comment type="catalytic activity">
    <reaction evidence="13 14">
        <text>di-trans,octa-cis-undecaprenyl diphosphate + H2O = di-trans,octa-cis-undecaprenyl phosphate + phosphate + H(+)</text>
        <dbReference type="Rhea" id="RHEA:28094"/>
        <dbReference type="ChEBI" id="CHEBI:15377"/>
        <dbReference type="ChEBI" id="CHEBI:15378"/>
        <dbReference type="ChEBI" id="CHEBI:43474"/>
        <dbReference type="ChEBI" id="CHEBI:58405"/>
        <dbReference type="ChEBI" id="CHEBI:60392"/>
        <dbReference type="EC" id="3.6.1.27"/>
    </reaction>
</comment>
<dbReference type="HAMAP" id="MF_01006">
    <property type="entry name" value="Undec_diphosphatase"/>
    <property type="match status" value="1"/>
</dbReference>
<comment type="subcellular location">
    <subcellularLocation>
        <location evidence="1 14">Cell membrane</location>
        <topology evidence="1 14">Multi-pass membrane protein</topology>
    </subcellularLocation>
</comment>
<evidence type="ECO:0000256" key="3">
    <source>
        <dbReference type="ARBA" id="ARBA00012374"/>
    </source>
</evidence>
<evidence type="ECO:0000256" key="8">
    <source>
        <dbReference type="ARBA" id="ARBA00022989"/>
    </source>
</evidence>
<evidence type="ECO:0000313" key="15">
    <source>
        <dbReference type="EMBL" id="GBF58019.1"/>
    </source>
</evidence>
<dbReference type="PANTHER" id="PTHR30622:SF3">
    <property type="entry name" value="UNDECAPRENYL-DIPHOSPHATASE"/>
    <property type="match status" value="1"/>
</dbReference>
<feature type="transmembrane region" description="Helical" evidence="14">
    <location>
        <begin position="249"/>
        <end position="265"/>
    </location>
</feature>
<evidence type="ECO:0000256" key="10">
    <source>
        <dbReference type="ARBA" id="ARBA00023251"/>
    </source>
</evidence>
<gene>
    <name evidence="14 15" type="primary">uppP</name>
    <name evidence="15" type="ORF">PbB2_01690</name>
</gene>
<evidence type="ECO:0000256" key="2">
    <source>
        <dbReference type="ARBA" id="ARBA00010621"/>
    </source>
</evidence>
<protein>
    <recommendedName>
        <fullName evidence="4 14">Undecaprenyl-diphosphatase</fullName>
        <ecNumber evidence="3 14">3.6.1.27</ecNumber>
    </recommendedName>
    <alternativeName>
        <fullName evidence="12 14">Bacitracin resistance protein</fullName>
    </alternativeName>
    <alternativeName>
        <fullName evidence="11 14">Undecaprenyl pyrophosphate phosphatase</fullName>
    </alternativeName>
</protein>
<reference evidence="15 16" key="1">
    <citation type="journal article" date="2018" name="Genome Announc.">
        <title>Draft Genome Sequence of "Candidatus Phycosocius bacilliformis," an Alphaproteobacterial Ectosymbiont of the Hydrocarbon-Producing Green Alga Botryococcus braunii.</title>
        <authorList>
            <person name="Tanabe Y."/>
            <person name="Yamaguchi H."/>
            <person name="Watanabe M.M."/>
        </authorList>
    </citation>
    <scope>NUCLEOTIDE SEQUENCE [LARGE SCALE GENOMIC DNA]</scope>
    <source>
        <strain evidence="15 16">BOTRYCO-2</strain>
    </source>
</reference>
<comment type="similarity">
    <text evidence="2 14">Belongs to the UppP family.</text>
</comment>
<sequence length="266" mass="28525">MSDHLLAILLGILEGLTEFLPISSTGHLILAEHLLPGQVPDMFETMIQLGAVLAVVVLYFEKLWGAFVTLPSSAASRQFAAAVILAFFPSMALGALLHDFIKGVLFSPVVVSVTLVVGGVLILLAERFRPAPRVLDVDDISVGLGLKIGLCQCLALIPGMSRSGATIIGAMMLGVDRKPAAEFSFFLSIPTMIGVFAYEGWSNRDALLAQGSQDLILVAIGFIVAFITAIFVIKLFIGIVQRMGFAPFAYYRIVVGLIMLAIFWPA</sequence>
<evidence type="ECO:0000256" key="13">
    <source>
        <dbReference type="ARBA" id="ARBA00047594"/>
    </source>
</evidence>
<evidence type="ECO:0000256" key="12">
    <source>
        <dbReference type="ARBA" id="ARBA00032932"/>
    </source>
</evidence>
<organism evidence="15 16">
    <name type="scientific">Candidatus Phycosocius bacilliformis</name>
    <dbReference type="NCBI Taxonomy" id="1445552"/>
    <lineage>
        <taxon>Bacteria</taxon>
        <taxon>Pseudomonadati</taxon>
        <taxon>Pseudomonadota</taxon>
        <taxon>Alphaproteobacteria</taxon>
        <taxon>Caulobacterales</taxon>
        <taxon>Caulobacterales incertae sedis</taxon>
        <taxon>Candidatus Phycosocius</taxon>
    </lineage>
</organism>
<evidence type="ECO:0000256" key="11">
    <source>
        <dbReference type="ARBA" id="ARBA00032707"/>
    </source>
</evidence>
<keyword evidence="5 14" id="KW-1003">Cell membrane</keyword>
<keyword evidence="10 14" id="KW-0046">Antibiotic resistance</keyword>
<dbReference type="Proteomes" id="UP000245086">
    <property type="component" value="Unassembled WGS sequence"/>
</dbReference>
<keyword evidence="16" id="KW-1185">Reference proteome</keyword>
<dbReference type="PANTHER" id="PTHR30622">
    <property type="entry name" value="UNDECAPRENYL-DIPHOSPHATASE"/>
    <property type="match status" value="1"/>
</dbReference>
<evidence type="ECO:0000256" key="6">
    <source>
        <dbReference type="ARBA" id="ARBA00022692"/>
    </source>
</evidence>
<dbReference type="NCBIfam" id="NF001390">
    <property type="entry name" value="PRK00281.1-4"/>
    <property type="match status" value="1"/>
</dbReference>
<keyword evidence="6 14" id="KW-0812">Transmembrane</keyword>